<dbReference type="InterPro" id="IPR000979">
    <property type="entry name" value="Phosphodiesterase_MJ0936/Vps29"/>
</dbReference>
<evidence type="ECO:0000256" key="2">
    <source>
        <dbReference type="RuleBase" id="RU362039"/>
    </source>
</evidence>
<evidence type="ECO:0000313" key="5">
    <source>
        <dbReference type="Proteomes" id="UP000601171"/>
    </source>
</evidence>
<reference evidence="4" key="1">
    <citation type="submission" date="2020-08" db="EMBL/GenBank/DDBJ databases">
        <title>Genome public.</title>
        <authorList>
            <person name="Liu C."/>
            <person name="Sun Q."/>
        </authorList>
    </citation>
    <scope>NUCLEOTIDE SEQUENCE</scope>
    <source>
        <strain evidence="4">BX21</strain>
    </source>
</reference>
<dbReference type="NCBIfam" id="TIGR00040">
    <property type="entry name" value="yfcE"/>
    <property type="match status" value="1"/>
</dbReference>
<dbReference type="Gene3D" id="3.60.21.10">
    <property type="match status" value="1"/>
</dbReference>
<dbReference type="RefSeq" id="WP_262428236.1">
    <property type="nucleotide sequence ID" value="NZ_JACRTG010000003.1"/>
</dbReference>
<dbReference type="CDD" id="cd00841">
    <property type="entry name" value="MPP_YfcE"/>
    <property type="match status" value="1"/>
</dbReference>
<keyword evidence="5" id="KW-1185">Reference proteome</keyword>
<organism evidence="4 5">
    <name type="scientific">Paratissierella segnis</name>
    <dbReference type="NCBI Taxonomy" id="2763679"/>
    <lineage>
        <taxon>Bacteria</taxon>
        <taxon>Bacillati</taxon>
        <taxon>Bacillota</taxon>
        <taxon>Tissierellia</taxon>
        <taxon>Tissierellales</taxon>
        <taxon>Tissierellaceae</taxon>
        <taxon>Paratissierella</taxon>
    </lineage>
</organism>
<evidence type="ECO:0000313" key="4">
    <source>
        <dbReference type="EMBL" id="MBC8586772.1"/>
    </source>
</evidence>
<dbReference type="InterPro" id="IPR041802">
    <property type="entry name" value="MPP_YfcE"/>
</dbReference>
<comment type="cofactor">
    <cofactor evidence="2">
        <name>a divalent metal cation</name>
        <dbReference type="ChEBI" id="CHEBI:60240"/>
    </cofactor>
</comment>
<feature type="domain" description="Calcineurin-like phosphoesterase" evidence="3">
    <location>
        <begin position="1"/>
        <end position="147"/>
    </location>
</feature>
<dbReference type="AlphaFoldDB" id="A0A926ESS4"/>
<evidence type="ECO:0000259" key="3">
    <source>
        <dbReference type="Pfam" id="PF12850"/>
    </source>
</evidence>
<dbReference type="Proteomes" id="UP000601171">
    <property type="component" value="Unassembled WGS sequence"/>
</dbReference>
<dbReference type="InterPro" id="IPR029052">
    <property type="entry name" value="Metallo-depent_PP-like"/>
</dbReference>
<comment type="caution">
    <text evidence="4">The sequence shown here is derived from an EMBL/GenBank/DDBJ whole genome shotgun (WGS) entry which is preliminary data.</text>
</comment>
<dbReference type="EC" id="3.1.4.-" evidence="2"/>
<evidence type="ECO:0000256" key="1">
    <source>
        <dbReference type="ARBA" id="ARBA00008950"/>
    </source>
</evidence>
<sequence length="157" mass="18145">MRIAVVSDTHGNYKEVLRALERQDKFDMLFHLGDYVDDGEKLKKILSIPTIIVKGNGDYWSDYNEDEIIEIKGKKILVTHGHRYNVRFNYTSLYYKGLELKADIVLFGHTHVPLNIKENNLIIMNPGSPSLPRSQDRKKTFGIIEIGDRIKTEIVEI</sequence>
<keyword evidence="2" id="KW-0479">Metal-binding</keyword>
<comment type="similarity">
    <text evidence="1 2">Belongs to the metallophosphoesterase superfamily. YfcE family.</text>
</comment>
<dbReference type="Pfam" id="PF12850">
    <property type="entry name" value="Metallophos_2"/>
    <property type="match status" value="1"/>
</dbReference>
<dbReference type="GO" id="GO:0046872">
    <property type="term" value="F:metal ion binding"/>
    <property type="evidence" value="ECO:0007669"/>
    <property type="project" value="UniProtKB-KW"/>
</dbReference>
<dbReference type="GO" id="GO:0016787">
    <property type="term" value="F:hydrolase activity"/>
    <property type="evidence" value="ECO:0007669"/>
    <property type="project" value="UniProtKB-UniRule"/>
</dbReference>
<dbReference type="PANTHER" id="PTHR11124">
    <property type="entry name" value="VACUOLAR SORTING PROTEIN VPS29"/>
    <property type="match status" value="1"/>
</dbReference>
<accession>A0A926ESS4</accession>
<dbReference type="InterPro" id="IPR024654">
    <property type="entry name" value="Calcineurin-like_PHP_lpxH"/>
</dbReference>
<protein>
    <recommendedName>
        <fullName evidence="2">Phosphoesterase</fullName>
        <ecNumber evidence="2">3.1.4.-</ecNumber>
    </recommendedName>
</protein>
<proteinExistence type="inferred from homology"/>
<dbReference type="SUPFAM" id="SSF56300">
    <property type="entry name" value="Metallo-dependent phosphatases"/>
    <property type="match status" value="1"/>
</dbReference>
<gene>
    <name evidence="4" type="ORF">H8707_00745</name>
</gene>
<name>A0A926ESS4_9FIRM</name>
<dbReference type="EMBL" id="JACRTG010000003">
    <property type="protein sequence ID" value="MBC8586772.1"/>
    <property type="molecule type" value="Genomic_DNA"/>
</dbReference>